<reference evidence="4" key="1">
    <citation type="journal article" date="2019" name="Int. J. Syst. Evol. Microbiol.">
        <title>The Global Catalogue of Microorganisms (GCM) 10K type strain sequencing project: providing services to taxonomists for standard genome sequencing and annotation.</title>
        <authorList>
            <consortium name="The Broad Institute Genomics Platform"/>
            <consortium name="The Broad Institute Genome Sequencing Center for Infectious Disease"/>
            <person name="Wu L."/>
            <person name="Ma J."/>
        </authorList>
    </citation>
    <scope>NUCLEOTIDE SEQUENCE [LARGE SCALE GENOMIC DNA]</scope>
    <source>
        <strain evidence="4">KACC 11299</strain>
    </source>
</reference>
<dbReference type="EMBL" id="JBHSNP010000029">
    <property type="protein sequence ID" value="MFC5605013.1"/>
    <property type="molecule type" value="Genomic_DNA"/>
</dbReference>
<proteinExistence type="predicted"/>
<dbReference type="PANTHER" id="PTHR36834">
    <property type="entry name" value="MEMBRANE PROTEIN-RELATED"/>
    <property type="match status" value="1"/>
</dbReference>
<feature type="transmembrane region" description="Helical" evidence="1">
    <location>
        <begin position="100"/>
        <end position="120"/>
    </location>
</feature>
<keyword evidence="1" id="KW-1133">Transmembrane helix</keyword>
<organism evidence="3 4">
    <name type="scientific">Sporosarcina koreensis</name>
    <dbReference type="NCBI Taxonomy" id="334735"/>
    <lineage>
        <taxon>Bacteria</taxon>
        <taxon>Bacillati</taxon>
        <taxon>Bacillota</taxon>
        <taxon>Bacilli</taxon>
        <taxon>Bacillales</taxon>
        <taxon>Caryophanaceae</taxon>
        <taxon>Sporosarcina</taxon>
    </lineage>
</organism>
<keyword evidence="1" id="KW-0812">Transmembrane</keyword>
<evidence type="ECO:0000313" key="3">
    <source>
        <dbReference type="EMBL" id="MFC5605013.1"/>
    </source>
</evidence>
<dbReference type="InterPro" id="IPR053150">
    <property type="entry name" value="Teicoplanin_resist-assoc"/>
</dbReference>
<feature type="transmembrane region" description="Helical" evidence="1">
    <location>
        <begin position="51"/>
        <end position="70"/>
    </location>
</feature>
<protein>
    <submittedName>
        <fullName evidence="3">VanZ family protein</fullName>
    </submittedName>
</protein>
<evidence type="ECO:0000313" key="4">
    <source>
        <dbReference type="Proteomes" id="UP001596071"/>
    </source>
</evidence>
<feature type="transmembrane region" description="Helical" evidence="1">
    <location>
        <begin position="186"/>
        <end position="204"/>
    </location>
</feature>
<sequence length="463" mass="53164">MRIQELIGIAREYFMLVMVAIVFLGIVFVFGYFIVYKKLFKGKKRIRPQQLLIGGLLVGYVVMVIGVTFLNRGGSYPGRIDLTLFSSYKEAWYRFGVRHWQFVILNIVMFVPFGFLLPLWQKRFRRATFTIGAALLFTLSIETFQLLTGYGMFEADDLFNNLLGAVIGYGMVMGLLTVKSKGVKKLLIYFSPLLATCMAFGVIFTCYHFKEFGNLAIVPVHKADMRQAAISLEVKLNDKEIVMPVYNAPSYTNAEADNFVKRFFENLDLDTTNMEIIDYPEVGIYWLRSDRSHNIWFDYLDGSYQYTDFSSHDEGKEPIDTDEETLKENLTAFGIVIPGEAEFRKLDVGTYEWVMNMRETGDQLVNGSLTAVFYNDQTIKSIENHLVTYEKVRDVQMKSEKDAYNEVLVGGFLQAMDDRQIENVKIDHVETGYYLDSKGFYQPIYVFHGAVNGMERTIDIPGI</sequence>
<accession>A0ABW0U341</accession>
<feature type="transmembrane region" description="Helical" evidence="1">
    <location>
        <begin position="159"/>
        <end position="179"/>
    </location>
</feature>
<keyword evidence="1" id="KW-0472">Membrane</keyword>
<keyword evidence="4" id="KW-1185">Reference proteome</keyword>
<dbReference type="Proteomes" id="UP001596071">
    <property type="component" value="Unassembled WGS sequence"/>
</dbReference>
<dbReference type="Pfam" id="PF04892">
    <property type="entry name" value="VanZ"/>
    <property type="match status" value="1"/>
</dbReference>
<comment type="caution">
    <text evidence="3">The sequence shown here is derived from an EMBL/GenBank/DDBJ whole genome shotgun (WGS) entry which is preliminary data.</text>
</comment>
<feature type="domain" description="VanZ-like" evidence="2">
    <location>
        <begin position="58"/>
        <end position="173"/>
    </location>
</feature>
<gene>
    <name evidence="3" type="ORF">ACFPTP_17380</name>
</gene>
<dbReference type="PANTHER" id="PTHR36834:SF2">
    <property type="entry name" value="MEMBRANE PROTEIN"/>
    <property type="match status" value="1"/>
</dbReference>
<dbReference type="RefSeq" id="WP_381447422.1">
    <property type="nucleotide sequence ID" value="NZ_JBHSNP010000029.1"/>
</dbReference>
<name>A0ABW0U341_9BACL</name>
<feature type="transmembrane region" description="Helical" evidence="1">
    <location>
        <begin position="127"/>
        <end position="147"/>
    </location>
</feature>
<feature type="transmembrane region" description="Helical" evidence="1">
    <location>
        <begin position="13"/>
        <end position="35"/>
    </location>
</feature>
<dbReference type="InterPro" id="IPR006976">
    <property type="entry name" value="VanZ-like"/>
</dbReference>
<evidence type="ECO:0000256" key="1">
    <source>
        <dbReference type="SAM" id="Phobius"/>
    </source>
</evidence>
<evidence type="ECO:0000259" key="2">
    <source>
        <dbReference type="Pfam" id="PF04892"/>
    </source>
</evidence>